<keyword evidence="2" id="KW-0233">DNA recombination</keyword>
<dbReference type="Proteomes" id="UP000324611">
    <property type="component" value="Unassembled WGS sequence"/>
</dbReference>
<dbReference type="Gene3D" id="3.40.50.1390">
    <property type="entry name" value="Resolvase, N-terminal catalytic domain"/>
    <property type="match status" value="1"/>
</dbReference>
<evidence type="ECO:0000313" key="5">
    <source>
        <dbReference type="Proteomes" id="UP000324611"/>
    </source>
</evidence>
<dbReference type="RefSeq" id="WP_149839039.1">
    <property type="nucleotide sequence ID" value="NZ_VUOC01000003.1"/>
</dbReference>
<dbReference type="Pfam" id="PF00239">
    <property type="entry name" value="Resolvase"/>
    <property type="match status" value="1"/>
</dbReference>
<dbReference type="InterPro" id="IPR036162">
    <property type="entry name" value="Resolvase-like_N_sf"/>
</dbReference>
<proteinExistence type="predicted"/>
<dbReference type="InterPro" id="IPR006119">
    <property type="entry name" value="Resolv_N"/>
</dbReference>
<comment type="caution">
    <text evidence="4">The sequence shown here is derived from an EMBL/GenBank/DDBJ whole genome shotgun (WGS) entry which is preliminary data.</text>
</comment>
<keyword evidence="1" id="KW-0238">DNA-binding</keyword>
<reference evidence="4 5" key="2">
    <citation type="submission" date="2019-09" db="EMBL/GenBank/DDBJ databases">
        <authorList>
            <person name="Jin C."/>
        </authorList>
    </citation>
    <scope>NUCLEOTIDE SEQUENCE [LARGE SCALE GENOMIC DNA]</scope>
    <source>
        <strain evidence="4 5">BN140078</strain>
    </source>
</reference>
<dbReference type="AlphaFoldDB" id="A0A5B2VR58"/>
<evidence type="ECO:0000313" key="4">
    <source>
        <dbReference type="EMBL" id="KAA2241525.1"/>
    </source>
</evidence>
<dbReference type="EMBL" id="VUOC01000003">
    <property type="protein sequence ID" value="KAA2241525.1"/>
    <property type="molecule type" value="Genomic_DNA"/>
</dbReference>
<reference evidence="4 5" key="1">
    <citation type="submission" date="2019-09" db="EMBL/GenBank/DDBJ databases">
        <title>Chitinophaga ginsengihumi sp. nov., isolated from soil of ginseng rhizosphere.</title>
        <authorList>
            <person name="Lee J."/>
        </authorList>
    </citation>
    <scope>NUCLEOTIDE SEQUENCE [LARGE SCALE GENOMIC DNA]</scope>
    <source>
        <strain evidence="4 5">BN140078</strain>
    </source>
</reference>
<evidence type="ECO:0000259" key="3">
    <source>
        <dbReference type="SMART" id="SM00857"/>
    </source>
</evidence>
<organism evidence="4 5">
    <name type="scientific">Chitinophaga agrisoli</name>
    <dbReference type="NCBI Taxonomy" id="2607653"/>
    <lineage>
        <taxon>Bacteria</taxon>
        <taxon>Pseudomonadati</taxon>
        <taxon>Bacteroidota</taxon>
        <taxon>Chitinophagia</taxon>
        <taxon>Chitinophagales</taxon>
        <taxon>Chitinophagaceae</taxon>
        <taxon>Chitinophaga</taxon>
    </lineage>
</organism>
<dbReference type="SMART" id="SM00857">
    <property type="entry name" value="Resolvase"/>
    <property type="match status" value="1"/>
</dbReference>
<dbReference type="GO" id="GO:0000150">
    <property type="term" value="F:DNA strand exchange activity"/>
    <property type="evidence" value="ECO:0007669"/>
    <property type="project" value="InterPro"/>
</dbReference>
<dbReference type="InterPro" id="IPR050639">
    <property type="entry name" value="SSR_resolvase"/>
</dbReference>
<dbReference type="PANTHER" id="PTHR30461:SF2">
    <property type="entry name" value="SERINE RECOMBINASE PINE-RELATED"/>
    <property type="match status" value="1"/>
</dbReference>
<dbReference type="GO" id="GO:0003677">
    <property type="term" value="F:DNA binding"/>
    <property type="evidence" value="ECO:0007669"/>
    <property type="project" value="UniProtKB-KW"/>
</dbReference>
<evidence type="ECO:0000256" key="2">
    <source>
        <dbReference type="ARBA" id="ARBA00023172"/>
    </source>
</evidence>
<accession>A0A5B2VR58</accession>
<evidence type="ECO:0000256" key="1">
    <source>
        <dbReference type="ARBA" id="ARBA00023125"/>
    </source>
</evidence>
<dbReference type="PANTHER" id="PTHR30461">
    <property type="entry name" value="DNA-INVERTASE FROM LAMBDOID PROPHAGE"/>
    <property type="match status" value="1"/>
</dbReference>
<dbReference type="SUPFAM" id="SSF53041">
    <property type="entry name" value="Resolvase-like"/>
    <property type="match status" value="1"/>
</dbReference>
<keyword evidence="5" id="KW-1185">Reference proteome</keyword>
<gene>
    <name evidence="4" type="ORF">F0L74_16655</name>
</gene>
<sequence length="222" mass="24891">MQQAVTYYRVSTDEQGESGLGVEAQQYDVNALLRVSAIVVVREYFEVESGKKNNRRVLKKAIRHCLKAGLTLIIAKCDRLTRKALFGARLLDSRLNLIAADKPWATKLDLLEDFIRAEREGIAISKRTSAALQAAKRRGVKLGKACKALALKNKLAAIAFARTMNPIIQDLAAHGFRTIRALAAELNRRHIPTYRGHGAKWHRNTVCHLLHRIYELSEPSQA</sequence>
<protein>
    <submittedName>
        <fullName evidence="4">Recombinase family protein</fullName>
    </submittedName>
</protein>
<name>A0A5B2VR58_9BACT</name>
<feature type="domain" description="Resolvase/invertase-type recombinase catalytic" evidence="3">
    <location>
        <begin position="4"/>
        <end position="141"/>
    </location>
</feature>